<dbReference type="EMBL" id="HACG01014508">
    <property type="protein sequence ID" value="CEK61373.1"/>
    <property type="molecule type" value="Transcribed_RNA"/>
</dbReference>
<evidence type="ECO:0000256" key="2">
    <source>
        <dbReference type="SAM" id="MobiDB-lite"/>
    </source>
</evidence>
<dbReference type="AlphaFoldDB" id="A0A0B6YYS7"/>
<evidence type="ECO:0000313" key="3">
    <source>
        <dbReference type="EMBL" id="CEK61373.1"/>
    </source>
</evidence>
<organism evidence="3">
    <name type="scientific">Arion vulgaris</name>
    <dbReference type="NCBI Taxonomy" id="1028688"/>
    <lineage>
        <taxon>Eukaryota</taxon>
        <taxon>Metazoa</taxon>
        <taxon>Spiralia</taxon>
        <taxon>Lophotrochozoa</taxon>
        <taxon>Mollusca</taxon>
        <taxon>Gastropoda</taxon>
        <taxon>Heterobranchia</taxon>
        <taxon>Euthyneura</taxon>
        <taxon>Panpulmonata</taxon>
        <taxon>Eupulmonata</taxon>
        <taxon>Stylommatophora</taxon>
        <taxon>Helicina</taxon>
        <taxon>Arionoidea</taxon>
        <taxon>Arionidae</taxon>
        <taxon>Arion</taxon>
    </lineage>
</organism>
<protein>
    <submittedName>
        <fullName evidence="3">Uncharacterized protein</fullName>
    </submittedName>
</protein>
<feature type="region of interest" description="Disordered" evidence="2">
    <location>
        <begin position="148"/>
        <end position="201"/>
    </location>
</feature>
<keyword evidence="1" id="KW-0175">Coiled coil</keyword>
<feature type="coiled-coil region" evidence="1">
    <location>
        <begin position="28"/>
        <end position="55"/>
    </location>
</feature>
<evidence type="ECO:0000256" key="1">
    <source>
        <dbReference type="SAM" id="Coils"/>
    </source>
</evidence>
<reference evidence="3" key="1">
    <citation type="submission" date="2014-12" db="EMBL/GenBank/DDBJ databases">
        <title>Insight into the proteome of Arion vulgaris.</title>
        <authorList>
            <person name="Aradska J."/>
            <person name="Bulat T."/>
            <person name="Smidak R."/>
            <person name="Sarate P."/>
            <person name="Gangsoo J."/>
            <person name="Sialana F."/>
            <person name="Bilban M."/>
            <person name="Lubec G."/>
        </authorList>
    </citation>
    <scope>NUCLEOTIDE SEQUENCE</scope>
    <source>
        <tissue evidence="3">Skin</tissue>
    </source>
</reference>
<feature type="compositionally biased region" description="Acidic residues" evidence="2">
    <location>
        <begin position="153"/>
        <end position="174"/>
    </location>
</feature>
<feature type="non-terminal residue" evidence="3">
    <location>
        <position position="1"/>
    </location>
</feature>
<sequence>GSSDVRSFINDHQQKKELEDLLAQVDNKHVSVNEMRLLQKRLEETEAQMSRILRAMQTVGTNVDEMNVLEDEENSKTKQEDMSPDIESYEVVGCEGVMETENMNGKRDENEIKSKEDLDKEAENANLDINVVKVNQKVCMLKQEVDFDGIDKDSDEEVDYMDDVEEEEEIDNNDEVNRKVEDVTGQSESVDSTIRQRKGKH</sequence>
<proteinExistence type="predicted"/>
<gene>
    <name evidence="3" type="primary">ORF42078</name>
</gene>
<accession>A0A0B6YYS7</accession>
<name>A0A0B6YYS7_9EUPU</name>
<feature type="compositionally biased region" description="Polar residues" evidence="2">
    <location>
        <begin position="184"/>
        <end position="193"/>
    </location>
</feature>